<feature type="non-terminal residue" evidence="1">
    <location>
        <position position="511"/>
    </location>
</feature>
<dbReference type="Proteomes" id="UP001140234">
    <property type="component" value="Unassembled WGS sequence"/>
</dbReference>
<organism evidence="1 2">
    <name type="scientific">Coemansia nantahalensis</name>
    <dbReference type="NCBI Taxonomy" id="2789366"/>
    <lineage>
        <taxon>Eukaryota</taxon>
        <taxon>Fungi</taxon>
        <taxon>Fungi incertae sedis</taxon>
        <taxon>Zoopagomycota</taxon>
        <taxon>Kickxellomycotina</taxon>
        <taxon>Kickxellomycetes</taxon>
        <taxon>Kickxellales</taxon>
        <taxon>Kickxellaceae</taxon>
        <taxon>Coemansia</taxon>
    </lineage>
</organism>
<evidence type="ECO:0000313" key="2">
    <source>
        <dbReference type="Proteomes" id="UP001140234"/>
    </source>
</evidence>
<proteinExistence type="predicted"/>
<reference evidence="1" key="1">
    <citation type="submission" date="2022-07" db="EMBL/GenBank/DDBJ databases">
        <title>Phylogenomic reconstructions and comparative analyses of Kickxellomycotina fungi.</title>
        <authorList>
            <person name="Reynolds N.K."/>
            <person name="Stajich J.E."/>
            <person name="Barry K."/>
            <person name="Grigoriev I.V."/>
            <person name="Crous P."/>
            <person name="Smith M.E."/>
        </authorList>
    </citation>
    <scope>NUCLEOTIDE SEQUENCE</scope>
    <source>
        <strain evidence="1">CBS 109366</strain>
    </source>
</reference>
<accession>A0ACC1JX10</accession>
<dbReference type="EMBL" id="JANBUJ010001006">
    <property type="protein sequence ID" value="KAJ2769136.1"/>
    <property type="molecule type" value="Genomic_DNA"/>
</dbReference>
<comment type="caution">
    <text evidence="1">The sequence shown here is derived from an EMBL/GenBank/DDBJ whole genome shotgun (WGS) entry which is preliminary data.</text>
</comment>
<sequence>MRPGASSRNRATAATPVGPPARGRRSSSSNSMTANPQPSTQARPAVVPDGPELDDLEDAPSIGVEEDAVASPPDSNTGNTEVPGGMEPPLSGLEYDSAHNLFDSDADLGSPNSLFGSDANPGSARGLSASDASDASLLLMFGQAAREAQPTDGQAPIAPATVADLAVLDYMSQQLLGEVARLGRLLGDGDASPSRECEQLPPRLPPDADASFRRMERLARAHVLVRQNHFTCGLFLDGDQRPADETDDVQWAVSSQRINLATFVALVFLPHVAVTVSVDSRLQFRARRLCSLGLEGATRGLFAHVVPASRRDVDTVRLLVDMLTQQWLMAATDESHLQHMVADERGASDAAIRELLAIEPAAPNDGDGDSFDAVGVELYRAEMGRRLNRVSGSRLAVVRSQYLLRSVWTRVAQLSAECAAELALPTILSGILGSTSMAAAAGGDGGDDGDDEYGDAQVGWSGDGDYDRIGVAADAGDISELSPSAGPSAGDAHVSQVSVDGDFEVTIFKGD</sequence>
<keyword evidence="2" id="KW-1185">Reference proteome</keyword>
<name>A0ACC1JX10_9FUNG</name>
<protein>
    <submittedName>
        <fullName evidence="1">Uncharacterized protein</fullName>
    </submittedName>
</protein>
<evidence type="ECO:0000313" key="1">
    <source>
        <dbReference type="EMBL" id="KAJ2769136.1"/>
    </source>
</evidence>
<gene>
    <name evidence="1" type="ORF">IWQ57_003235</name>
</gene>